<feature type="transmembrane region" description="Helical" evidence="7">
    <location>
        <begin position="204"/>
        <end position="223"/>
    </location>
</feature>
<comment type="subcellular location">
    <subcellularLocation>
        <location evidence="1">Membrane</location>
        <topology evidence="1">Multi-pass membrane protein</topology>
    </subcellularLocation>
</comment>
<keyword evidence="2 7" id="KW-0812">Transmembrane</keyword>
<feature type="region of interest" description="Disordered" evidence="6">
    <location>
        <begin position="1"/>
        <end position="20"/>
    </location>
</feature>
<evidence type="ECO:0000256" key="2">
    <source>
        <dbReference type="ARBA" id="ARBA00022692"/>
    </source>
</evidence>
<reference evidence="10" key="1">
    <citation type="journal article" date="2019" name="Int. J. Syst. Evol. Microbiol.">
        <title>The Global Catalogue of Microorganisms (GCM) 10K type strain sequencing project: providing services to taxonomists for standard genome sequencing and annotation.</title>
        <authorList>
            <consortium name="The Broad Institute Genomics Platform"/>
            <consortium name="The Broad Institute Genome Sequencing Center for Infectious Disease"/>
            <person name="Wu L."/>
            <person name="Ma J."/>
        </authorList>
    </citation>
    <scope>NUCLEOTIDE SEQUENCE [LARGE SCALE GENOMIC DNA]</scope>
    <source>
        <strain evidence="10">JCM 17138</strain>
    </source>
</reference>
<proteinExistence type="predicted"/>
<feature type="transmembrane region" description="Helical" evidence="7">
    <location>
        <begin position="112"/>
        <end position="134"/>
    </location>
</feature>
<comment type="caution">
    <text evidence="9">The sequence shown here is derived from an EMBL/GenBank/DDBJ whole genome shotgun (WGS) entry which is preliminary data.</text>
</comment>
<dbReference type="InterPro" id="IPR007816">
    <property type="entry name" value="ResB-like_domain"/>
</dbReference>
<dbReference type="Proteomes" id="UP001501009">
    <property type="component" value="Unassembled WGS sequence"/>
</dbReference>
<keyword evidence="5 7" id="KW-0472">Membrane</keyword>
<keyword evidence="4 7" id="KW-1133">Transmembrane helix</keyword>
<feature type="domain" description="ResB-like" evidence="8">
    <location>
        <begin position="56"/>
        <end position="536"/>
    </location>
</feature>
<accession>A0ABP7I922</accession>
<evidence type="ECO:0000256" key="4">
    <source>
        <dbReference type="ARBA" id="ARBA00022989"/>
    </source>
</evidence>
<sequence>MSETTSTGTTPERADDADLGAAGSQLSTAPREELGNLPGLGVIGWARWFWRQLTSMRVALLLLLLLSLGAIPGSLIPQSGIDETKVADFRKAHTFLAPVYDKLGLFHVYSSVWFSAIYILLFVSLIGCIIPRTWQFVGQLRGRPPGAPKRLTRLPAYTTWRTEAEPEQVREAALALLNKRRFRAHLAGDAVAAEKGYLREVGNLAFHIALIVMLIAFAWGQLFKSEGNKLVVEGDGDGFSNTLISYDDFKSGNLFSSDDLLPFSFTLDKFTGTYETNGPNRGTARTFQAALTYSEGAYGKDKKDLVKVNEPLQIGSAKVYLTAHGYAPVITVRDGKGNVVYRDAVPLLPLDSNVTSTGVVKVLDGYKNAQGVSEQLGISAFFLPTYTKGSETASTFPALQNPVLNLTPYHGDLGVNSGIPQSVYQLDKSHVKAFKDAKGAQLRDNLKPGQTMKLPNGAGTITYESTKEWANFQVVQQPGTDWALAGSLAAIFGLAGSLFIQRRRVWVRAVKGADGVTVVEMAGLGRSESAKVPEELGDLAGILYDRAPGAPEPDDDTDDHSDAEPDAGSADQDDKTTPDSEVVPAEGAETK</sequence>
<dbReference type="RefSeq" id="WP_275780911.1">
    <property type="nucleotide sequence ID" value="NZ_BAABDE010000022.1"/>
</dbReference>
<keyword evidence="10" id="KW-1185">Reference proteome</keyword>
<keyword evidence="3" id="KW-0201">Cytochrome c-type biogenesis</keyword>
<dbReference type="InterPro" id="IPR023494">
    <property type="entry name" value="Cyt_c_bgen_Ccs1/CcsB/ResB"/>
</dbReference>
<dbReference type="EMBL" id="BAABDE010000022">
    <property type="protein sequence ID" value="GAA3812571.1"/>
    <property type="molecule type" value="Genomic_DNA"/>
</dbReference>
<evidence type="ECO:0000256" key="7">
    <source>
        <dbReference type="SAM" id="Phobius"/>
    </source>
</evidence>
<dbReference type="Pfam" id="PF05140">
    <property type="entry name" value="ResB"/>
    <property type="match status" value="1"/>
</dbReference>
<dbReference type="PANTHER" id="PTHR31566:SF0">
    <property type="entry name" value="CYTOCHROME C BIOGENESIS PROTEIN CCS1, CHLOROPLASTIC"/>
    <property type="match status" value="1"/>
</dbReference>
<dbReference type="PANTHER" id="PTHR31566">
    <property type="entry name" value="CYTOCHROME C BIOGENESIS PROTEIN CCS1, CHLOROPLASTIC"/>
    <property type="match status" value="1"/>
</dbReference>
<evidence type="ECO:0000259" key="8">
    <source>
        <dbReference type="Pfam" id="PF05140"/>
    </source>
</evidence>
<evidence type="ECO:0000256" key="6">
    <source>
        <dbReference type="SAM" id="MobiDB-lite"/>
    </source>
</evidence>
<evidence type="ECO:0000256" key="5">
    <source>
        <dbReference type="ARBA" id="ARBA00023136"/>
    </source>
</evidence>
<protein>
    <submittedName>
        <fullName evidence="9">Cytochrome c biogenesis protein ResB</fullName>
    </submittedName>
</protein>
<gene>
    <name evidence="9" type="ORF">GCM10022403_052830</name>
</gene>
<organism evidence="9 10">
    <name type="scientific">Streptomyces coacervatus</name>
    <dbReference type="NCBI Taxonomy" id="647381"/>
    <lineage>
        <taxon>Bacteria</taxon>
        <taxon>Bacillati</taxon>
        <taxon>Actinomycetota</taxon>
        <taxon>Actinomycetes</taxon>
        <taxon>Kitasatosporales</taxon>
        <taxon>Streptomycetaceae</taxon>
        <taxon>Streptomyces</taxon>
    </lineage>
</organism>
<name>A0ABP7I922_9ACTN</name>
<evidence type="ECO:0000313" key="10">
    <source>
        <dbReference type="Proteomes" id="UP001501009"/>
    </source>
</evidence>
<evidence type="ECO:0000256" key="1">
    <source>
        <dbReference type="ARBA" id="ARBA00004141"/>
    </source>
</evidence>
<feature type="transmembrane region" description="Helical" evidence="7">
    <location>
        <begin position="58"/>
        <end position="76"/>
    </location>
</feature>
<feature type="compositionally biased region" description="Polar residues" evidence="6">
    <location>
        <begin position="1"/>
        <end position="10"/>
    </location>
</feature>
<evidence type="ECO:0000256" key="3">
    <source>
        <dbReference type="ARBA" id="ARBA00022748"/>
    </source>
</evidence>
<feature type="region of interest" description="Disordered" evidence="6">
    <location>
        <begin position="540"/>
        <end position="591"/>
    </location>
</feature>
<feature type="compositionally biased region" description="Acidic residues" evidence="6">
    <location>
        <begin position="552"/>
        <end position="565"/>
    </location>
</feature>
<evidence type="ECO:0000313" key="9">
    <source>
        <dbReference type="EMBL" id="GAA3812571.1"/>
    </source>
</evidence>